<evidence type="ECO:0000256" key="5">
    <source>
        <dbReference type="RuleBase" id="RU000489"/>
    </source>
</evidence>
<evidence type="ECO:0000256" key="3">
    <source>
        <dbReference type="ARBA" id="ARBA00023157"/>
    </source>
</evidence>
<keyword evidence="4 5" id="KW-0326">Glycosidase</keyword>
<dbReference type="GO" id="GO:0005576">
    <property type="term" value="C:extracellular region"/>
    <property type="evidence" value="ECO:0007669"/>
    <property type="project" value="TreeGrafter"/>
</dbReference>
<accession>A0A8J6LBV6</accession>
<dbReference type="EMBL" id="JABDTM020023832">
    <property type="protein sequence ID" value="KAH0814867.1"/>
    <property type="molecule type" value="Genomic_DNA"/>
</dbReference>
<sequence>MPTYGRSFTLSNTAKFGVHSPASGGGKEGIYTKESGFLAYYEVCEMLHNGATYIWDEEMKVPYVVNGDQWIGFDDEKSIRHKMKWIKDNGFAGAMVWTIDMDDFTGTVCGGEVKYPLIGAMREELRGISRGKNAKDMDWQKIAGAIEEEDDEDVIEKPSPIKISVQEVLNRVRKPTKKLHLKNSALSKKVRPPQIFCYMTNWSQKRPGAGKFTPEDINPSLCTHIIYAFATLKDNKLTEANDKDPDMYDRVVALREKNPDLKVLLAIGGWAFGSTPFKELTNNVFRMNQFVYDAIEFLREFQFNGLDVDWEYPRGADDRAAYVNLLKELRMAFEGEAKTSGQPRLLLTAAVPASFEAIAAGYDVPEIAKYLDFVNVMTYDFHGQWERTVGHNSPLFPLESATSYQKKLTVDYSAREWVKQGAPKEKLMIGMPTYGRSFELVNTTQFDIGAPASGGGTPGKYTSEAGFMSFYEICDFLHEDNTTLVWDNEQQVPFAYRGNQ</sequence>
<dbReference type="InterPro" id="IPR001579">
    <property type="entry name" value="Glyco_hydro_18_chit_AS"/>
</dbReference>
<dbReference type="Gene3D" id="3.10.50.10">
    <property type="match status" value="2"/>
</dbReference>
<dbReference type="GO" id="GO:0005975">
    <property type="term" value="P:carbohydrate metabolic process"/>
    <property type="evidence" value="ECO:0007669"/>
    <property type="project" value="InterPro"/>
</dbReference>
<dbReference type="SUPFAM" id="SSF51445">
    <property type="entry name" value="(Trans)glycosidases"/>
    <property type="match status" value="2"/>
</dbReference>
<dbReference type="Pfam" id="PF00704">
    <property type="entry name" value="Glyco_hydro_18"/>
    <property type="match status" value="2"/>
</dbReference>
<evidence type="ECO:0000256" key="6">
    <source>
        <dbReference type="RuleBase" id="RU004453"/>
    </source>
</evidence>
<dbReference type="Gene3D" id="3.20.20.80">
    <property type="entry name" value="Glycosidases"/>
    <property type="match status" value="1"/>
</dbReference>
<dbReference type="Proteomes" id="UP000719412">
    <property type="component" value="Unassembled WGS sequence"/>
</dbReference>
<keyword evidence="2 5" id="KW-0378">Hydrolase</keyword>
<dbReference type="InterPro" id="IPR001223">
    <property type="entry name" value="Glyco_hydro18_cat"/>
</dbReference>
<feature type="domain" description="GH18" evidence="7">
    <location>
        <begin position="1"/>
        <end position="128"/>
    </location>
</feature>
<keyword evidence="9" id="KW-1185">Reference proteome</keyword>
<dbReference type="SMART" id="SM00636">
    <property type="entry name" value="Glyco_18"/>
    <property type="match status" value="1"/>
</dbReference>
<dbReference type="SUPFAM" id="SSF54556">
    <property type="entry name" value="Chitinase insertion domain"/>
    <property type="match status" value="2"/>
</dbReference>
<comment type="caution">
    <text evidence="8">The sequence shown here is derived from an EMBL/GenBank/DDBJ whole genome shotgun (WGS) entry which is preliminary data.</text>
</comment>
<dbReference type="InterPro" id="IPR011583">
    <property type="entry name" value="Chitinase_II/V-like_cat"/>
</dbReference>
<organism evidence="8 9">
    <name type="scientific">Tenebrio molitor</name>
    <name type="common">Yellow mealworm beetle</name>
    <dbReference type="NCBI Taxonomy" id="7067"/>
    <lineage>
        <taxon>Eukaryota</taxon>
        <taxon>Metazoa</taxon>
        <taxon>Ecdysozoa</taxon>
        <taxon>Arthropoda</taxon>
        <taxon>Hexapoda</taxon>
        <taxon>Insecta</taxon>
        <taxon>Pterygota</taxon>
        <taxon>Neoptera</taxon>
        <taxon>Endopterygota</taxon>
        <taxon>Coleoptera</taxon>
        <taxon>Polyphaga</taxon>
        <taxon>Cucujiformia</taxon>
        <taxon>Tenebrionidae</taxon>
        <taxon>Tenebrio</taxon>
    </lineage>
</organism>
<reference evidence="8" key="2">
    <citation type="submission" date="2021-08" db="EMBL/GenBank/DDBJ databases">
        <authorList>
            <person name="Eriksson T."/>
        </authorList>
    </citation>
    <scope>NUCLEOTIDE SEQUENCE</scope>
    <source>
        <strain evidence="8">Stoneville</strain>
        <tissue evidence="8">Whole head</tissue>
    </source>
</reference>
<evidence type="ECO:0000256" key="4">
    <source>
        <dbReference type="ARBA" id="ARBA00023295"/>
    </source>
</evidence>
<comment type="similarity">
    <text evidence="6">Belongs to the glycosyl hydrolase 18 family.</text>
</comment>
<dbReference type="InterPro" id="IPR050314">
    <property type="entry name" value="Glycosyl_Hydrlase_18"/>
</dbReference>
<evidence type="ECO:0000259" key="7">
    <source>
        <dbReference type="PROSITE" id="PS51910"/>
    </source>
</evidence>
<feature type="domain" description="GH18" evidence="7">
    <location>
        <begin position="193"/>
        <end position="500"/>
    </location>
</feature>
<protein>
    <recommendedName>
        <fullName evidence="7">GH18 domain-containing protein</fullName>
    </recommendedName>
</protein>
<evidence type="ECO:0000313" key="9">
    <source>
        <dbReference type="Proteomes" id="UP000719412"/>
    </source>
</evidence>
<dbReference type="GO" id="GO:0006032">
    <property type="term" value="P:chitin catabolic process"/>
    <property type="evidence" value="ECO:0007669"/>
    <property type="project" value="TreeGrafter"/>
</dbReference>
<dbReference type="FunFam" id="3.20.20.80:FF:000007">
    <property type="entry name" value="Acidic mammalian chitinase"/>
    <property type="match status" value="1"/>
</dbReference>
<dbReference type="InterPro" id="IPR017853">
    <property type="entry name" value="GH"/>
</dbReference>
<dbReference type="GO" id="GO:0004568">
    <property type="term" value="F:chitinase activity"/>
    <property type="evidence" value="ECO:0007669"/>
    <property type="project" value="TreeGrafter"/>
</dbReference>
<gene>
    <name evidence="8" type="ORF">GEV33_007924</name>
</gene>
<dbReference type="PANTHER" id="PTHR11177">
    <property type="entry name" value="CHITINASE"/>
    <property type="match status" value="1"/>
</dbReference>
<reference evidence="8" key="1">
    <citation type="journal article" date="2020" name="J Insects Food Feed">
        <title>The yellow mealworm (Tenebrio molitor) genome: a resource for the emerging insects as food and feed industry.</title>
        <authorList>
            <person name="Eriksson T."/>
            <person name="Andere A."/>
            <person name="Kelstrup H."/>
            <person name="Emery V."/>
            <person name="Picard C."/>
        </authorList>
    </citation>
    <scope>NUCLEOTIDE SEQUENCE</scope>
    <source>
        <strain evidence="8">Stoneville</strain>
        <tissue evidence="8">Whole head</tissue>
    </source>
</reference>
<dbReference type="InterPro" id="IPR029070">
    <property type="entry name" value="Chitinase_insertion_sf"/>
</dbReference>
<dbReference type="AlphaFoldDB" id="A0A8J6LBV6"/>
<dbReference type="CDD" id="cd02872">
    <property type="entry name" value="GH18_chitolectin_chitotriosidase"/>
    <property type="match status" value="1"/>
</dbReference>
<proteinExistence type="inferred from homology"/>
<evidence type="ECO:0000313" key="8">
    <source>
        <dbReference type="EMBL" id="KAH0814867.1"/>
    </source>
</evidence>
<dbReference type="PROSITE" id="PS01095">
    <property type="entry name" value="GH18_1"/>
    <property type="match status" value="1"/>
</dbReference>
<name>A0A8J6LBV6_TENMO</name>
<dbReference type="PROSITE" id="PS51910">
    <property type="entry name" value="GH18_2"/>
    <property type="match status" value="2"/>
</dbReference>
<keyword evidence="3" id="KW-1015">Disulfide bond</keyword>
<dbReference type="GO" id="GO:0008061">
    <property type="term" value="F:chitin binding"/>
    <property type="evidence" value="ECO:0007669"/>
    <property type="project" value="InterPro"/>
</dbReference>
<keyword evidence="1" id="KW-0732">Signal</keyword>
<evidence type="ECO:0000256" key="2">
    <source>
        <dbReference type="ARBA" id="ARBA00022801"/>
    </source>
</evidence>
<dbReference type="PANTHER" id="PTHR11177:SF317">
    <property type="entry name" value="CHITINASE 12-RELATED"/>
    <property type="match status" value="1"/>
</dbReference>
<dbReference type="FunFam" id="3.10.50.10:FF:000001">
    <property type="entry name" value="Chitinase 3-like 1"/>
    <property type="match status" value="2"/>
</dbReference>
<evidence type="ECO:0000256" key="1">
    <source>
        <dbReference type="ARBA" id="ARBA00022729"/>
    </source>
</evidence>